<dbReference type="PATRIC" id="fig|1220535.3.peg.508"/>
<dbReference type="PANTHER" id="PTHR33619:SF3">
    <property type="entry name" value="POLYSACCHARIDE EXPORT PROTEIN GFCE-RELATED"/>
    <property type="match status" value="1"/>
</dbReference>
<name>J9E2N4_9PROT</name>
<evidence type="ECO:0000259" key="4">
    <source>
        <dbReference type="Pfam" id="PF10531"/>
    </source>
</evidence>
<sequence>MSYLFRNSIFIKSLFILALFGFLTEAAAQTIEQIARAKSLGIDIKGLNQNYNNQQTEIGDNKTTIRVTGKDEKADMRSFIGFGEGATRFGSDLFSVERKFAIADDAQVPEDYLLGLGDQIIIQYYGAESGEFVLNIDRTGAILLPKIGPINLNGLNFDEAKQLIRSRVNNQLVGVNATISIGKTKNINIFIAGNVKVPGMYSMPSLSRVTYALYLAGGITELGTYRNIQVKRQGKLVGSVDLYDFLLEGDNSSDINLRPNDVIFVGDAGNALLITGAVKRQGVFELTGEENAETLIAYAGGLQPGGDKHDVVYLSLMAQIPKQILDFSTLKDFVFFDGDSIHFKFKSSAYKKVNGANLSLNKPSAIRVKIQGEVSYPGTYLLSEGERITDLIERAGGLTEAAFMDGAIFTREKVRKNEVLRSRELAEELRRNVVSYIQTQDTGSVGVDNLKFTTDLLENFSGVGRVIIDLPRALAGRNDADLALENGDALSIPRKNNTVAVFGEVRRPSSQVYNPEFEIEDYLTLAAGITQLADEDNIYIVKPNGNISFPKGGWFKYGSNKLISEGDTIIVPVNAEYRSNLPFWKDVVSIVYQSAVAIAAIGGL</sequence>
<feature type="domain" description="Soluble ligand binding" evidence="4">
    <location>
        <begin position="189"/>
        <end position="235"/>
    </location>
</feature>
<dbReference type="STRING" id="1220535.IMCC14465_05130"/>
<dbReference type="eggNOG" id="COG1596">
    <property type="taxonomic scope" value="Bacteria"/>
</dbReference>
<dbReference type="Pfam" id="PF02563">
    <property type="entry name" value="Poly_export"/>
    <property type="match status" value="1"/>
</dbReference>
<evidence type="ECO:0008006" key="7">
    <source>
        <dbReference type="Google" id="ProtNLM"/>
    </source>
</evidence>
<dbReference type="Pfam" id="PF10531">
    <property type="entry name" value="SLBB"/>
    <property type="match status" value="4"/>
</dbReference>
<dbReference type="PANTHER" id="PTHR33619">
    <property type="entry name" value="POLYSACCHARIDE EXPORT PROTEIN GFCE-RELATED"/>
    <property type="match status" value="1"/>
</dbReference>
<dbReference type="AlphaFoldDB" id="J9E2N4"/>
<organism evidence="5 6">
    <name type="scientific">alpha proteobacterium IMCC14465</name>
    <dbReference type="NCBI Taxonomy" id="1220535"/>
    <lineage>
        <taxon>Bacteria</taxon>
        <taxon>Pseudomonadati</taxon>
        <taxon>Pseudomonadota</taxon>
        <taxon>Alphaproteobacteria</taxon>
        <taxon>PS1 clade</taxon>
    </lineage>
</organism>
<evidence type="ECO:0000313" key="5">
    <source>
        <dbReference type="EMBL" id="EJW22119.1"/>
    </source>
</evidence>
<accession>J9E2N4</accession>
<feature type="domain" description="Soluble ligand binding" evidence="4">
    <location>
        <begin position="499"/>
        <end position="545"/>
    </location>
</feature>
<feature type="domain" description="Polysaccharide export protein N-terminal" evidence="3">
    <location>
        <begin position="107"/>
        <end position="181"/>
    </location>
</feature>
<feature type="domain" description="Soluble ligand binding" evidence="4">
    <location>
        <begin position="368"/>
        <end position="402"/>
    </location>
</feature>
<dbReference type="InterPro" id="IPR003715">
    <property type="entry name" value="Poly_export_N"/>
</dbReference>
<gene>
    <name evidence="5" type="ORF">IMCC14465_05130</name>
</gene>
<dbReference type="Gene3D" id="3.30.1950.10">
    <property type="entry name" value="wza like domain"/>
    <property type="match status" value="1"/>
</dbReference>
<dbReference type="InterPro" id="IPR049712">
    <property type="entry name" value="Poly_export"/>
</dbReference>
<keyword evidence="1 2" id="KW-0732">Signal</keyword>
<protein>
    <recommendedName>
        <fullName evidence="7">Soluble ligand binding domain-containing protein</fullName>
    </recommendedName>
</protein>
<evidence type="ECO:0000256" key="2">
    <source>
        <dbReference type="SAM" id="SignalP"/>
    </source>
</evidence>
<evidence type="ECO:0000256" key="1">
    <source>
        <dbReference type="ARBA" id="ARBA00022729"/>
    </source>
</evidence>
<dbReference type="OrthoDB" id="8410640at2"/>
<dbReference type="Gene3D" id="3.10.560.10">
    <property type="entry name" value="Outer membrane lipoprotein wza domain like"/>
    <property type="match status" value="4"/>
</dbReference>
<feature type="domain" description="Soluble ligand binding" evidence="4">
    <location>
        <begin position="274"/>
        <end position="308"/>
    </location>
</feature>
<feature type="signal peptide" evidence="2">
    <location>
        <begin position="1"/>
        <end position="28"/>
    </location>
</feature>
<feature type="chain" id="PRO_5003823319" description="Soluble ligand binding domain-containing protein" evidence="2">
    <location>
        <begin position="29"/>
        <end position="604"/>
    </location>
</feature>
<dbReference type="EMBL" id="ALYF01000002">
    <property type="protein sequence ID" value="EJW22119.1"/>
    <property type="molecule type" value="Genomic_DNA"/>
</dbReference>
<reference evidence="5 6" key="1">
    <citation type="journal article" date="2012" name="J. Bacteriol.">
        <title>Genome Sequence of Strain IMCC14465, Isolated from the East Sea, Belonging to the PS1 Clade of Alphaproteobacteria.</title>
        <authorList>
            <person name="Yang S.J."/>
            <person name="Kang I."/>
            <person name="Cho J.C."/>
        </authorList>
    </citation>
    <scope>NUCLEOTIDE SEQUENCE [LARGE SCALE GENOMIC DNA]</scope>
    <source>
        <strain evidence="5 6">IMCC14465</strain>
    </source>
</reference>
<keyword evidence="6" id="KW-1185">Reference proteome</keyword>
<proteinExistence type="predicted"/>
<dbReference type="GO" id="GO:0015159">
    <property type="term" value="F:polysaccharide transmembrane transporter activity"/>
    <property type="evidence" value="ECO:0007669"/>
    <property type="project" value="InterPro"/>
</dbReference>
<evidence type="ECO:0000259" key="3">
    <source>
        <dbReference type="Pfam" id="PF02563"/>
    </source>
</evidence>
<evidence type="ECO:0000313" key="6">
    <source>
        <dbReference type="Proteomes" id="UP000004836"/>
    </source>
</evidence>
<dbReference type="Proteomes" id="UP000004836">
    <property type="component" value="Unassembled WGS sequence"/>
</dbReference>
<dbReference type="InterPro" id="IPR019554">
    <property type="entry name" value="Soluble_ligand-bd"/>
</dbReference>
<comment type="caution">
    <text evidence="5">The sequence shown here is derived from an EMBL/GenBank/DDBJ whole genome shotgun (WGS) entry which is preliminary data.</text>
</comment>